<evidence type="ECO:0000256" key="4">
    <source>
        <dbReference type="ARBA" id="ARBA00016009"/>
    </source>
</evidence>
<accession>A0A2G5HA91</accession>
<dbReference type="GO" id="GO:0005829">
    <property type="term" value="C:cytosol"/>
    <property type="evidence" value="ECO:0007669"/>
    <property type="project" value="TreeGrafter"/>
</dbReference>
<dbReference type="InterPro" id="IPR036504">
    <property type="entry name" value="CGI121/TPRKB_sf"/>
</dbReference>
<comment type="caution">
    <text evidence="9">The sequence shown here is derived from an EMBL/GenBank/DDBJ whole genome shotgun (WGS) entry which is preliminary data.</text>
</comment>
<comment type="function">
    <text evidence="7">Component of the EKC/KEOPS complex that is required for the formation of a threonylcarbamoyl group on adenosine at position 37 (t(6)A37) in tRNAs that read codons beginning with adenine. The complex is probably involved in the transfer of the threonylcarbamoyl moiety of threonylcarbamoyl-AMP (TC-AMP) to the N6 group of A37. CGI121 acts as an allosteric effector that regulates the t(6)A activity of the complex. The EKC/KEOPS complex also promotes both telomere uncapping and telomere elongation. The complex is required for efficient recruitment of transcriptional coactivators. CGI121 is not required for tRNA modification.</text>
</comment>
<comment type="subcellular location">
    <subcellularLocation>
        <location evidence="1">Nucleus</location>
    </subcellularLocation>
</comment>
<evidence type="ECO:0000256" key="5">
    <source>
        <dbReference type="ARBA" id="ARBA00022694"/>
    </source>
</evidence>
<dbReference type="Pfam" id="PF08617">
    <property type="entry name" value="CGI-121"/>
    <property type="match status" value="1"/>
</dbReference>
<name>A0A2G5HA91_CERBT</name>
<keyword evidence="6 8" id="KW-0539">Nucleus</keyword>
<dbReference type="Proteomes" id="UP000230605">
    <property type="component" value="Chromosome 5"/>
</dbReference>
<organism evidence="9 10">
    <name type="scientific">Cercospora beticola</name>
    <name type="common">Sugarbeet leaf spot fungus</name>
    <dbReference type="NCBI Taxonomy" id="122368"/>
    <lineage>
        <taxon>Eukaryota</taxon>
        <taxon>Fungi</taxon>
        <taxon>Dikarya</taxon>
        <taxon>Ascomycota</taxon>
        <taxon>Pezizomycotina</taxon>
        <taxon>Dothideomycetes</taxon>
        <taxon>Dothideomycetidae</taxon>
        <taxon>Mycosphaerellales</taxon>
        <taxon>Mycosphaerellaceae</taxon>
        <taxon>Cercospora</taxon>
    </lineage>
</organism>
<dbReference type="PANTHER" id="PTHR15840">
    <property type="entry name" value="CGI-121 FAMILY MEMBER"/>
    <property type="match status" value="1"/>
</dbReference>
<dbReference type="Gene3D" id="3.30.2380.10">
    <property type="entry name" value="CGI121/TPRKB"/>
    <property type="match status" value="1"/>
</dbReference>
<evidence type="ECO:0000256" key="2">
    <source>
        <dbReference type="ARBA" id="ARBA00005546"/>
    </source>
</evidence>
<dbReference type="GO" id="GO:0000408">
    <property type="term" value="C:EKC/KEOPS complex"/>
    <property type="evidence" value="ECO:0007669"/>
    <property type="project" value="TreeGrafter"/>
</dbReference>
<dbReference type="GO" id="GO:0005634">
    <property type="term" value="C:nucleus"/>
    <property type="evidence" value="ECO:0007669"/>
    <property type="project" value="UniProtKB-SubCell"/>
</dbReference>
<evidence type="ECO:0000313" key="10">
    <source>
        <dbReference type="Proteomes" id="UP000230605"/>
    </source>
</evidence>
<dbReference type="PANTHER" id="PTHR15840:SF10">
    <property type="entry name" value="EKC_KEOPS COMPLEX SUBUNIT TPRKB"/>
    <property type="match status" value="1"/>
</dbReference>
<proteinExistence type="inferred from homology"/>
<reference evidence="9 10" key="1">
    <citation type="submission" date="2015-10" db="EMBL/GenBank/DDBJ databases">
        <title>The cercosporin biosynthetic gene cluster was horizontally transferred to several fungal lineages and shown to be expanded in Cercospora beticola based on microsynteny with recipient genomes.</title>
        <authorList>
            <person name="De Jonge R."/>
            <person name="Ebert M.K."/>
            <person name="Suttle J.C."/>
            <person name="Jurick Ii W.M."/>
            <person name="Secor G.A."/>
            <person name="Thomma B.P."/>
            <person name="Van De Peer Y."/>
            <person name="Bolton M.D."/>
        </authorList>
    </citation>
    <scope>NUCLEOTIDE SEQUENCE [LARGE SCALE GENOMIC DNA]</scope>
    <source>
        <strain evidence="9 10">09-40</strain>
    </source>
</reference>
<gene>
    <name evidence="9" type="ORF">CB0940_07504</name>
</gene>
<evidence type="ECO:0000256" key="8">
    <source>
        <dbReference type="RuleBase" id="RU004398"/>
    </source>
</evidence>
<comment type="similarity">
    <text evidence="2 8">Belongs to the CGI121/TPRKB family.</text>
</comment>
<sequence length="203" mass="22525">MPSRAPPASRLLPFQSSLQHSNMETIQLPHLPNHPLHVVLFTDVQNASFLRQQLLDGNTDFQYAFLDASVLLSRTHVLSACWRAINDQLEGRMKSHNVHSEIVFAMSPNNNIGESFRRFGVQDSSSNIVAIKVGGERSSIEEHLVQNVQGKPTTLSDESLATMHDPARIRKIYRLDALKKGEALQLGKEAEAFIIGSMALKGS</sequence>
<dbReference type="AlphaFoldDB" id="A0A2G5HA91"/>
<dbReference type="InterPro" id="IPR013926">
    <property type="entry name" value="CGI121/TPRKB"/>
</dbReference>
<evidence type="ECO:0000256" key="1">
    <source>
        <dbReference type="ARBA" id="ARBA00004123"/>
    </source>
</evidence>
<dbReference type="OrthoDB" id="329139at2759"/>
<protein>
    <recommendedName>
        <fullName evidence="4">EKC/KEOPS complex subunit CGI121</fullName>
    </recommendedName>
    <alternativeName>
        <fullName evidence="3">EKC/KEOPS complex subunit cgi121</fullName>
    </alternativeName>
</protein>
<keyword evidence="5" id="KW-0819">tRNA processing</keyword>
<evidence type="ECO:0000313" key="9">
    <source>
        <dbReference type="EMBL" id="PIA89441.1"/>
    </source>
</evidence>
<dbReference type="SUPFAM" id="SSF143870">
    <property type="entry name" value="PF0523-like"/>
    <property type="match status" value="1"/>
</dbReference>
<dbReference type="GO" id="GO:0002949">
    <property type="term" value="P:tRNA threonylcarbamoyladenosine modification"/>
    <property type="evidence" value="ECO:0007669"/>
    <property type="project" value="TreeGrafter"/>
</dbReference>
<evidence type="ECO:0000256" key="7">
    <source>
        <dbReference type="ARBA" id="ARBA00025043"/>
    </source>
</evidence>
<evidence type="ECO:0000256" key="6">
    <source>
        <dbReference type="ARBA" id="ARBA00023242"/>
    </source>
</evidence>
<dbReference type="EMBL" id="LKMD01000108">
    <property type="protein sequence ID" value="PIA89441.1"/>
    <property type="molecule type" value="Genomic_DNA"/>
</dbReference>
<evidence type="ECO:0000256" key="3">
    <source>
        <dbReference type="ARBA" id="ARBA00015316"/>
    </source>
</evidence>